<accession>A0A0F9H928</accession>
<protein>
    <submittedName>
        <fullName evidence="2">Uncharacterized protein</fullName>
    </submittedName>
</protein>
<reference evidence="2" key="1">
    <citation type="journal article" date="2015" name="Nature">
        <title>Complex archaea that bridge the gap between prokaryotes and eukaryotes.</title>
        <authorList>
            <person name="Spang A."/>
            <person name="Saw J.H."/>
            <person name="Jorgensen S.L."/>
            <person name="Zaremba-Niedzwiedzka K."/>
            <person name="Martijn J."/>
            <person name="Lind A.E."/>
            <person name="van Eijk R."/>
            <person name="Schleper C."/>
            <person name="Guy L."/>
            <person name="Ettema T.J."/>
        </authorList>
    </citation>
    <scope>NUCLEOTIDE SEQUENCE</scope>
</reference>
<organism evidence="2">
    <name type="scientific">marine sediment metagenome</name>
    <dbReference type="NCBI Taxonomy" id="412755"/>
    <lineage>
        <taxon>unclassified sequences</taxon>
        <taxon>metagenomes</taxon>
        <taxon>ecological metagenomes</taxon>
    </lineage>
</organism>
<gene>
    <name evidence="2" type="ORF">LCGC14_1731980</name>
</gene>
<proteinExistence type="predicted"/>
<dbReference type="AlphaFoldDB" id="A0A0F9H928"/>
<evidence type="ECO:0000313" key="2">
    <source>
        <dbReference type="EMBL" id="KKM07634.1"/>
    </source>
</evidence>
<evidence type="ECO:0000256" key="1">
    <source>
        <dbReference type="SAM" id="MobiDB-lite"/>
    </source>
</evidence>
<dbReference type="EMBL" id="LAZR01015727">
    <property type="protein sequence ID" value="KKM07634.1"/>
    <property type="molecule type" value="Genomic_DNA"/>
</dbReference>
<sequence length="195" mass="21448">MTELYEEGSFRGRIIEYWWCPSKTTSSRGVGIKVEIDEYWHAETQQWGSYEGFPVVSGVVWIIGTDGVLNQRQVQSLTDHAGWNGDFDSISDGTWKPTPVQVKVGTNERQGNTEYRIDWVNAYDSIPGGSGLNAETAKELNAKYGSQLRALRGNVTRNAAPPAGSEGPKKPAAKAKQSTEQPTPVPDKTGDEIPF</sequence>
<comment type="caution">
    <text evidence="2">The sequence shown here is derived from an EMBL/GenBank/DDBJ whole genome shotgun (WGS) entry which is preliminary data.</text>
</comment>
<name>A0A0F9H928_9ZZZZ</name>
<feature type="region of interest" description="Disordered" evidence="1">
    <location>
        <begin position="154"/>
        <end position="195"/>
    </location>
</feature>